<dbReference type="PANTHER" id="PTHR46797">
    <property type="entry name" value="HTH-TYPE TRANSCRIPTIONAL REGULATOR"/>
    <property type="match status" value="1"/>
</dbReference>
<evidence type="ECO:0000256" key="2">
    <source>
        <dbReference type="ARBA" id="ARBA00023125"/>
    </source>
</evidence>
<dbReference type="InterPro" id="IPR050807">
    <property type="entry name" value="TransReg_Diox_bact_type"/>
</dbReference>
<dbReference type="AlphaFoldDB" id="A0AAJ1B011"/>
<evidence type="ECO:0000259" key="4">
    <source>
        <dbReference type="PROSITE" id="PS50943"/>
    </source>
</evidence>
<dbReference type="CDD" id="cd00093">
    <property type="entry name" value="HTH_XRE"/>
    <property type="match status" value="1"/>
</dbReference>
<protein>
    <submittedName>
        <fullName evidence="5">Helix-turn-helix transcriptional regulator</fullName>
    </submittedName>
</protein>
<gene>
    <name evidence="5" type="ORF">LIQ10_16320</name>
</gene>
<dbReference type="PANTHER" id="PTHR46797:SF23">
    <property type="entry name" value="HTH-TYPE TRANSCRIPTIONAL REGULATOR SUTR"/>
    <property type="match status" value="1"/>
</dbReference>
<dbReference type="GO" id="GO:0003700">
    <property type="term" value="F:DNA-binding transcription factor activity"/>
    <property type="evidence" value="ECO:0007669"/>
    <property type="project" value="TreeGrafter"/>
</dbReference>
<dbReference type="EMBL" id="JAJBNC010000036">
    <property type="protein sequence ID" value="MCB5495280.1"/>
    <property type="molecule type" value="Genomic_DNA"/>
</dbReference>
<dbReference type="PROSITE" id="PS50943">
    <property type="entry name" value="HTH_CROC1"/>
    <property type="match status" value="1"/>
</dbReference>
<reference evidence="5" key="1">
    <citation type="submission" date="2021-10" db="EMBL/GenBank/DDBJ databases">
        <title>Collection of gut derived symbiotic bacterial strains cultured from healthy donors.</title>
        <authorList>
            <person name="Lin H."/>
            <person name="Littmann E."/>
            <person name="Claire K."/>
            <person name="Pamer E."/>
        </authorList>
    </citation>
    <scope>NUCLEOTIDE SEQUENCE</scope>
    <source>
        <strain evidence="5">MSK.23.4</strain>
    </source>
</reference>
<feature type="domain" description="HTH cro/C1-type" evidence="4">
    <location>
        <begin position="16"/>
        <end position="70"/>
    </location>
</feature>
<evidence type="ECO:0000313" key="6">
    <source>
        <dbReference type="Proteomes" id="UP001297422"/>
    </source>
</evidence>
<keyword evidence="3" id="KW-0804">Transcription</keyword>
<dbReference type="InterPro" id="IPR001387">
    <property type="entry name" value="Cro/C1-type_HTH"/>
</dbReference>
<comment type="caution">
    <text evidence="5">The sequence shown here is derived from an EMBL/GenBank/DDBJ whole genome shotgun (WGS) entry which is preliminary data.</text>
</comment>
<keyword evidence="1" id="KW-0805">Transcription regulation</keyword>
<dbReference type="Pfam" id="PF01381">
    <property type="entry name" value="HTH_3"/>
    <property type="match status" value="1"/>
</dbReference>
<dbReference type="SUPFAM" id="SSF47413">
    <property type="entry name" value="lambda repressor-like DNA-binding domains"/>
    <property type="match status" value="1"/>
</dbReference>
<evidence type="ECO:0000256" key="1">
    <source>
        <dbReference type="ARBA" id="ARBA00023015"/>
    </source>
</evidence>
<dbReference type="RefSeq" id="WP_173880003.1">
    <property type="nucleotide sequence ID" value="NZ_JAAIMT010000041.1"/>
</dbReference>
<name>A0AAJ1B011_MEDGN</name>
<dbReference type="GO" id="GO:0005829">
    <property type="term" value="C:cytosol"/>
    <property type="evidence" value="ECO:0007669"/>
    <property type="project" value="TreeGrafter"/>
</dbReference>
<dbReference type="Gene3D" id="1.10.260.40">
    <property type="entry name" value="lambda repressor-like DNA-binding domains"/>
    <property type="match status" value="1"/>
</dbReference>
<organism evidence="5 6">
    <name type="scientific">Mediterraneibacter gnavus</name>
    <name type="common">Ruminococcus gnavus</name>
    <dbReference type="NCBI Taxonomy" id="33038"/>
    <lineage>
        <taxon>Bacteria</taxon>
        <taxon>Bacillati</taxon>
        <taxon>Bacillota</taxon>
        <taxon>Clostridia</taxon>
        <taxon>Lachnospirales</taxon>
        <taxon>Lachnospiraceae</taxon>
        <taxon>Mediterraneibacter</taxon>
    </lineage>
</organism>
<dbReference type="Proteomes" id="UP001297422">
    <property type="component" value="Unassembled WGS sequence"/>
</dbReference>
<accession>A0AAJ1B011</accession>
<dbReference type="SMART" id="SM00530">
    <property type="entry name" value="HTH_XRE"/>
    <property type="match status" value="1"/>
</dbReference>
<evidence type="ECO:0000256" key="3">
    <source>
        <dbReference type="ARBA" id="ARBA00023163"/>
    </source>
</evidence>
<evidence type="ECO:0000313" key="5">
    <source>
        <dbReference type="EMBL" id="MCB5495280.1"/>
    </source>
</evidence>
<keyword evidence="2" id="KW-0238">DNA-binding</keyword>
<dbReference type="GO" id="GO:0003677">
    <property type="term" value="F:DNA binding"/>
    <property type="evidence" value="ECO:0007669"/>
    <property type="project" value="UniProtKB-KW"/>
</dbReference>
<sequence>MNHEPILDYISLGLRIRQARQEHNMTQAELGEACSLSTSYIGHIERGSRTLSVETLFKIANVLNVSMDYLTSDSTTNSTSMFTAIETELKHQDRKKVSSLMKVIKVLSDNVDKL</sequence>
<proteinExistence type="predicted"/>
<dbReference type="InterPro" id="IPR010982">
    <property type="entry name" value="Lambda_DNA-bd_dom_sf"/>
</dbReference>